<dbReference type="Gene3D" id="1.10.10.10">
    <property type="entry name" value="Winged helix-like DNA-binding domain superfamily/Winged helix DNA-binding domain"/>
    <property type="match status" value="1"/>
</dbReference>
<dbReference type="InterPro" id="IPR023187">
    <property type="entry name" value="Tscrpt_reg_MarR-type_CS"/>
</dbReference>
<feature type="domain" description="HTH marR-type" evidence="5">
    <location>
        <begin position="19"/>
        <end position="152"/>
    </location>
</feature>
<dbReference type="InterPro" id="IPR039422">
    <property type="entry name" value="MarR/SlyA-like"/>
</dbReference>
<accession>A0A564FXX4</accession>
<evidence type="ECO:0000256" key="4">
    <source>
        <dbReference type="SAM" id="MobiDB-lite"/>
    </source>
</evidence>
<dbReference type="InterPro" id="IPR036388">
    <property type="entry name" value="WH-like_DNA-bd_sf"/>
</dbReference>
<organism evidence="7 8">
    <name type="scientific">Methylobacterium dankookense</name>
    <dbReference type="NCBI Taxonomy" id="560405"/>
    <lineage>
        <taxon>Bacteria</taxon>
        <taxon>Pseudomonadati</taxon>
        <taxon>Pseudomonadota</taxon>
        <taxon>Alphaproteobacteria</taxon>
        <taxon>Hyphomicrobiales</taxon>
        <taxon>Methylobacteriaceae</taxon>
        <taxon>Methylobacterium</taxon>
    </lineage>
</organism>
<gene>
    <name evidence="7" type="primary">slyA_2</name>
    <name evidence="6" type="synonym">slyA_1</name>
    <name evidence="6" type="ORF">IFDJLNFL_1259</name>
    <name evidence="7" type="ORF">MTDSW087_01940</name>
</gene>
<reference evidence="6" key="3">
    <citation type="submission" date="2021-08" db="EMBL/GenBank/DDBJ databases">
        <authorList>
            <person name="Tani A."/>
            <person name="Ola A."/>
            <person name="Ogura Y."/>
            <person name="Katsura K."/>
            <person name="Hayashi T."/>
        </authorList>
    </citation>
    <scope>NUCLEOTIDE SEQUENCE</scope>
    <source>
        <strain evidence="6">DSM 22415</strain>
    </source>
</reference>
<evidence type="ECO:0000256" key="2">
    <source>
        <dbReference type="ARBA" id="ARBA00023125"/>
    </source>
</evidence>
<dbReference type="InterPro" id="IPR000835">
    <property type="entry name" value="HTH_MarR-typ"/>
</dbReference>
<dbReference type="Proteomes" id="UP000401717">
    <property type="component" value="Unassembled WGS sequence"/>
</dbReference>
<evidence type="ECO:0000313" key="8">
    <source>
        <dbReference type="Proteomes" id="UP000401717"/>
    </source>
</evidence>
<dbReference type="PRINTS" id="PR00598">
    <property type="entry name" value="HTHMARR"/>
</dbReference>
<protein>
    <submittedName>
        <fullName evidence="7">Transcriptional regulator SlyA</fullName>
    </submittedName>
</protein>
<evidence type="ECO:0000259" key="5">
    <source>
        <dbReference type="PROSITE" id="PS50995"/>
    </source>
</evidence>
<reference evidence="7 8" key="1">
    <citation type="submission" date="2019-06" db="EMBL/GenBank/DDBJ databases">
        <authorList>
            <person name="Rodrigo-Torres L."/>
            <person name="Arahal R. D."/>
            <person name="Lucena T."/>
        </authorList>
    </citation>
    <scope>NUCLEOTIDE SEQUENCE [LARGE SCALE GENOMIC DNA]</scope>
    <source>
        <strain evidence="7 8">SW08-7</strain>
    </source>
</reference>
<keyword evidence="9" id="KW-1185">Reference proteome</keyword>
<evidence type="ECO:0000313" key="9">
    <source>
        <dbReference type="Proteomes" id="UP001055303"/>
    </source>
</evidence>
<proteinExistence type="predicted"/>
<dbReference type="PANTHER" id="PTHR33164:SF64">
    <property type="entry name" value="TRANSCRIPTIONAL REGULATOR SLYA"/>
    <property type="match status" value="1"/>
</dbReference>
<feature type="region of interest" description="Disordered" evidence="4">
    <location>
        <begin position="152"/>
        <end position="172"/>
    </location>
</feature>
<dbReference type="PANTHER" id="PTHR33164">
    <property type="entry name" value="TRANSCRIPTIONAL REGULATOR, MARR FAMILY"/>
    <property type="match status" value="1"/>
</dbReference>
<evidence type="ECO:0000313" key="7">
    <source>
        <dbReference type="EMBL" id="VUF12251.1"/>
    </source>
</evidence>
<dbReference type="EMBL" id="CABFVH010000009">
    <property type="protein sequence ID" value="VUF12251.1"/>
    <property type="molecule type" value="Genomic_DNA"/>
</dbReference>
<dbReference type="GO" id="GO:0003677">
    <property type="term" value="F:DNA binding"/>
    <property type="evidence" value="ECO:0007669"/>
    <property type="project" value="UniProtKB-KW"/>
</dbReference>
<keyword evidence="2" id="KW-0238">DNA-binding</keyword>
<name>A0A564FXX4_9HYPH</name>
<keyword evidence="3" id="KW-0804">Transcription</keyword>
<feature type="compositionally biased region" description="Basic and acidic residues" evidence="4">
    <location>
        <begin position="153"/>
        <end position="172"/>
    </location>
</feature>
<keyword evidence="1" id="KW-0805">Transcription regulation</keyword>
<evidence type="ECO:0000256" key="3">
    <source>
        <dbReference type="ARBA" id="ARBA00023163"/>
    </source>
</evidence>
<dbReference type="Pfam" id="PF12802">
    <property type="entry name" value="MarR_2"/>
    <property type="match status" value="1"/>
</dbReference>
<dbReference type="GO" id="GO:0003700">
    <property type="term" value="F:DNA-binding transcription factor activity"/>
    <property type="evidence" value="ECO:0007669"/>
    <property type="project" value="InterPro"/>
</dbReference>
<dbReference type="GO" id="GO:0006950">
    <property type="term" value="P:response to stress"/>
    <property type="evidence" value="ECO:0007669"/>
    <property type="project" value="TreeGrafter"/>
</dbReference>
<dbReference type="Proteomes" id="UP001055303">
    <property type="component" value="Unassembled WGS sequence"/>
</dbReference>
<reference evidence="6" key="2">
    <citation type="journal article" date="2021" name="Front. Microbiol.">
        <title>Comprehensive Comparative Genomics and Phenotyping of Methylobacterium Species.</title>
        <authorList>
            <person name="Alessa O."/>
            <person name="Ogura Y."/>
            <person name="Fujitani Y."/>
            <person name="Takami H."/>
            <person name="Hayashi T."/>
            <person name="Sahin N."/>
            <person name="Tani A."/>
        </authorList>
    </citation>
    <scope>NUCLEOTIDE SEQUENCE</scope>
    <source>
        <strain evidence="6">DSM 22415</strain>
    </source>
</reference>
<dbReference type="InterPro" id="IPR036390">
    <property type="entry name" value="WH_DNA-bd_sf"/>
</dbReference>
<evidence type="ECO:0000313" key="6">
    <source>
        <dbReference type="EMBL" id="GJD55374.1"/>
    </source>
</evidence>
<dbReference type="AlphaFoldDB" id="A0A564FXX4"/>
<dbReference type="PROSITE" id="PS01117">
    <property type="entry name" value="HTH_MARR_1"/>
    <property type="match status" value="1"/>
</dbReference>
<dbReference type="PROSITE" id="PS50995">
    <property type="entry name" value="HTH_MARR_2"/>
    <property type="match status" value="1"/>
</dbReference>
<evidence type="ECO:0000256" key="1">
    <source>
        <dbReference type="ARBA" id="ARBA00023015"/>
    </source>
</evidence>
<dbReference type="SMART" id="SM00347">
    <property type="entry name" value="HTH_MARR"/>
    <property type="match status" value="1"/>
</dbReference>
<sequence>MRARARPGRLMTDDLDRLRQTFTHALLLAGRQWRRAADAVAQGHGLSDATALPLVMIGRLDGAPRQTALAEAVGIEGPSLVRLLDQLAAAGLVRRAEDPSDRRAKVLSLTTAGEAAVAGIEAELIALRAEVFAGVAPADLEAACRVLRAVMRPGRETPEREPEPESRPESRP</sequence>
<dbReference type="SUPFAM" id="SSF46785">
    <property type="entry name" value="Winged helix' DNA-binding domain"/>
    <property type="match status" value="1"/>
</dbReference>
<dbReference type="EMBL" id="BPQI01000028">
    <property type="protein sequence ID" value="GJD55374.1"/>
    <property type="molecule type" value="Genomic_DNA"/>
</dbReference>